<dbReference type="InterPro" id="IPR019808">
    <property type="entry name" value="Histidine_triad_CS"/>
</dbReference>
<evidence type="ECO:0000313" key="4">
    <source>
        <dbReference type="Proteomes" id="UP001565236"/>
    </source>
</evidence>
<dbReference type="PANTHER" id="PTHR46648">
    <property type="entry name" value="HIT FAMILY PROTEIN 1"/>
    <property type="match status" value="1"/>
</dbReference>
<comment type="caution">
    <text evidence="3">The sequence shown here is derived from an EMBL/GenBank/DDBJ whole genome shotgun (WGS) entry which is preliminary data.</text>
</comment>
<dbReference type="EMBL" id="JBCLUF010000028">
    <property type="protein sequence ID" value="MEY8662769.1"/>
    <property type="molecule type" value="Genomic_DNA"/>
</dbReference>
<dbReference type="PROSITE" id="PS00892">
    <property type="entry name" value="HIT_1"/>
    <property type="match status" value="1"/>
</dbReference>
<dbReference type="InterPro" id="IPR011146">
    <property type="entry name" value="HIT-like"/>
</dbReference>
<dbReference type="CDD" id="cd01277">
    <property type="entry name" value="HINT_subgroup"/>
    <property type="match status" value="1"/>
</dbReference>
<feature type="short sequence motif" description="Histidine triad motif" evidence="1">
    <location>
        <begin position="98"/>
        <end position="102"/>
    </location>
</feature>
<evidence type="ECO:0000256" key="1">
    <source>
        <dbReference type="PROSITE-ProRule" id="PRU00464"/>
    </source>
</evidence>
<dbReference type="InterPro" id="IPR001310">
    <property type="entry name" value="Histidine_triad_HIT"/>
</dbReference>
<keyword evidence="4" id="KW-1185">Reference proteome</keyword>
<dbReference type="Pfam" id="PF01230">
    <property type="entry name" value="HIT"/>
    <property type="match status" value="1"/>
</dbReference>
<sequence>MQDCIFCKIVAGTIPSTTVYEDDEVKAFLDISQATPGHTLVVPKKHAADIFEYDEELAKTVFSRIPKIARALKASDPQITGLNIVNNNGEVAYQTVFHSHVHLIPRYSQKDGFKMVFDDNSDQYDSAKLQAIAANIKAHLEDQTNE</sequence>
<dbReference type="SUPFAM" id="SSF54197">
    <property type="entry name" value="HIT-like"/>
    <property type="match status" value="1"/>
</dbReference>
<dbReference type="InterPro" id="IPR036265">
    <property type="entry name" value="HIT-like_sf"/>
</dbReference>
<dbReference type="RefSeq" id="WP_280606052.1">
    <property type="nucleotide sequence ID" value="NZ_CP123639.1"/>
</dbReference>
<evidence type="ECO:0000259" key="2">
    <source>
        <dbReference type="PROSITE" id="PS51084"/>
    </source>
</evidence>
<protein>
    <submittedName>
        <fullName evidence="3">HIT family protein</fullName>
    </submittedName>
</protein>
<organism evidence="3 4">
    <name type="scientific">Ligilactobacillus faecis</name>
    <dbReference type="NCBI Taxonomy" id="762833"/>
    <lineage>
        <taxon>Bacteria</taxon>
        <taxon>Bacillati</taxon>
        <taxon>Bacillota</taxon>
        <taxon>Bacilli</taxon>
        <taxon>Lactobacillales</taxon>
        <taxon>Lactobacillaceae</taxon>
        <taxon>Ligilactobacillus</taxon>
    </lineage>
</organism>
<dbReference type="InterPro" id="IPR039384">
    <property type="entry name" value="HINT"/>
</dbReference>
<dbReference type="PRINTS" id="PR00332">
    <property type="entry name" value="HISTRIAD"/>
</dbReference>
<dbReference type="PANTHER" id="PTHR46648:SF1">
    <property type="entry name" value="ADENOSINE 5'-MONOPHOSPHORAMIDASE HNT1"/>
    <property type="match status" value="1"/>
</dbReference>
<feature type="domain" description="HIT" evidence="2">
    <location>
        <begin position="5"/>
        <end position="113"/>
    </location>
</feature>
<dbReference type="Gene3D" id="3.30.428.10">
    <property type="entry name" value="HIT-like"/>
    <property type="match status" value="1"/>
</dbReference>
<evidence type="ECO:0000313" key="3">
    <source>
        <dbReference type="EMBL" id="MEY8662769.1"/>
    </source>
</evidence>
<name>A0ABV4DQN2_9LACO</name>
<accession>A0ABV4DQN2</accession>
<gene>
    <name evidence="3" type="ORF">AALT52_07700</name>
</gene>
<proteinExistence type="predicted"/>
<reference evidence="3 4" key="1">
    <citation type="submission" date="2024-03" db="EMBL/GenBank/DDBJ databases">
        <title>Mouse gut bacterial collection (mGBC) of GemPharmatech.</title>
        <authorList>
            <person name="He Y."/>
            <person name="Dong L."/>
            <person name="Wu D."/>
            <person name="Gao X."/>
            <person name="Lin Z."/>
        </authorList>
    </citation>
    <scope>NUCLEOTIDE SEQUENCE [LARGE SCALE GENOMIC DNA]</scope>
    <source>
        <strain evidence="3 4">15-30</strain>
    </source>
</reference>
<dbReference type="Proteomes" id="UP001565236">
    <property type="component" value="Unassembled WGS sequence"/>
</dbReference>
<dbReference type="PROSITE" id="PS51084">
    <property type="entry name" value="HIT_2"/>
    <property type="match status" value="1"/>
</dbReference>